<reference evidence="9" key="1">
    <citation type="journal article" date="2023" name="Int. J. Syst. Evol. Microbiol.">
        <title>Mesoterricola silvestris gen. nov., sp. nov., Mesoterricola sediminis sp. nov., Geothrix oryzae sp. nov., Geothrix edaphica sp. nov., Geothrix rubra sp. nov., and Geothrix limicola sp. nov., six novel members of Acidobacteriota isolated from soils.</title>
        <authorList>
            <person name="Itoh H."/>
            <person name="Sugisawa Y."/>
            <person name="Mise K."/>
            <person name="Xu Z."/>
            <person name="Kuniyasu M."/>
            <person name="Ushijima N."/>
            <person name="Kawano K."/>
            <person name="Kobayashi E."/>
            <person name="Shiratori Y."/>
            <person name="Masuda Y."/>
            <person name="Senoo K."/>
        </authorList>
    </citation>
    <scope>NUCLEOTIDE SEQUENCE</scope>
    <source>
        <strain evidence="9">W786</strain>
    </source>
</reference>
<dbReference type="GO" id="GO:0005737">
    <property type="term" value="C:cytoplasm"/>
    <property type="evidence" value="ECO:0007669"/>
    <property type="project" value="UniProtKB-SubCell"/>
</dbReference>
<comment type="cofactor">
    <cofactor evidence="7">
        <name>Zn(2+)</name>
        <dbReference type="ChEBI" id="CHEBI:29105"/>
    </cofactor>
    <text evidence="7">Binds 1 zinc ion.</text>
</comment>
<protein>
    <recommendedName>
        <fullName evidence="7">Endoribonuclease YbeY</fullName>
        <ecNumber evidence="7">3.1.-.-</ecNumber>
    </recommendedName>
</protein>
<dbReference type="InterPro" id="IPR002036">
    <property type="entry name" value="YbeY"/>
</dbReference>
<sequence length="244" mass="27051">MGTAEKAFKIDWSSRSKLRGPGEKSLGDLVSRLRDRLAPTAEGVSISYVDDRVMRKYNREHRQINQTTDVLSFPANPEKGAFQHLGDLVISLPTAEKMAKKLGVSRRREVETLIIHGFLHLCGYDHEQDGGEMLALQAELERTLLESDPLPMAVKRGRKPGSKVKQLKDGSRVVVTGRAASALVRREEARKAKPAPKKADKPAKKVAEKPRRAPGRPRKTAEAPAAPRRAPRRKRPPLRSGILG</sequence>
<evidence type="ECO:0000256" key="7">
    <source>
        <dbReference type="HAMAP-Rule" id="MF_00009"/>
    </source>
</evidence>
<dbReference type="NCBIfam" id="TIGR00043">
    <property type="entry name" value="rRNA maturation RNase YbeY"/>
    <property type="match status" value="1"/>
</dbReference>
<feature type="region of interest" description="Disordered" evidence="8">
    <location>
        <begin position="184"/>
        <end position="244"/>
    </location>
</feature>
<keyword evidence="4 7" id="KW-0255">Endonuclease</keyword>
<proteinExistence type="inferred from homology"/>
<evidence type="ECO:0000256" key="3">
    <source>
        <dbReference type="ARBA" id="ARBA00022723"/>
    </source>
</evidence>
<evidence type="ECO:0000256" key="8">
    <source>
        <dbReference type="SAM" id="MobiDB-lite"/>
    </source>
</evidence>
<dbReference type="EC" id="3.1.-.-" evidence="7"/>
<comment type="subcellular location">
    <subcellularLocation>
        <location evidence="7">Cytoplasm</location>
    </subcellularLocation>
</comment>
<evidence type="ECO:0000256" key="2">
    <source>
        <dbReference type="ARBA" id="ARBA00022722"/>
    </source>
</evidence>
<dbReference type="Gene3D" id="3.40.390.30">
    <property type="entry name" value="Metalloproteases ('zincins'), catalytic domain"/>
    <property type="match status" value="1"/>
</dbReference>
<feature type="compositionally biased region" description="Basic and acidic residues" evidence="8">
    <location>
        <begin position="184"/>
        <end position="211"/>
    </location>
</feature>
<keyword evidence="2 7" id="KW-0540">Nuclease</keyword>
<evidence type="ECO:0000256" key="6">
    <source>
        <dbReference type="ARBA" id="ARBA00022833"/>
    </source>
</evidence>
<dbReference type="AlphaFoldDB" id="A0AA48GV87"/>
<gene>
    <name evidence="7" type="primary">ybeY</name>
    <name evidence="9" type="ORF">METESE_33870</name>
</gene>
<keyword evidence="5 7" id="KW-0378">Hydrolase</keyword>
<feature type="binding site" evidence="7">
    <location>
        <position position="126"/>
    </location>
    <ligand>
        <name>Zn(2+)</name>
        <dbReference type="ChEBI" id="CHEBI:29105"/>
        <note>catalytic</note>
    </ligand>
</feature>
<dbReference type="GO" id="GO:0008270">
    <property type="term" value="F:zinc ion binding"/>
    <property type="evidence" value="ECO:0007669"/>
    <property type="project" value="UniProtKB-UniRule"/>
</dbReference>
<dbReference type="RefSeq" id="WP_279341761.1">
    <property type="nucleotide sequence ID" value="NZ_AP027081.1"/>
</dbReference>
<dbReference type="GO" id="GO:0006364">
    <property type="term" value="P:rRNA processing"/>
    <property type="evidence" value="ECO:0007669"/>
    <property type="project" value="UniProtKB-UniRule"/>
</dbReference>
<dbReference type="HAMAP" id="MF_00009">
    <property type="entry name" value="Endoribonucl_YbeY"/>
    <property type="match status" value="1"/>
</dbReference>
<dbReference type="PANTHER" id="PTHR46986:SF1">
    <property type="entry name" value="ENDORIBONUCLEASE YBEY, CHLOROPLASTIC"/>
    <property type="match status" value="1"/>
</dbReference>
<keyword evidence="7" id="KW-0690">Ribosome biogenesis</keyword>
<dbReference type="GO" id="GO:0004521">
    <property type="term" value="F:RNA endonuclease activity"/>
    <property type="evidence" value="ECO:0007669"/>
    <property type="project" value="UniProtKB-UniRule"/>
</dbReference>
<evidence type="ECO:0000313" key="9">
    <source>
        <dbReference type="EMBL" id="BDU78429.1"/>
    </source>
</evidence>
<keyword evidence="3 7" id="KW-0479">Metal-binding</keyword>
<comment type="function">
    <text evidence="7">Single strand-specific metallo-endoribonuclease involved in late-stage 70S ribosome quality control and in maturation of the 3' terminus of the 16S rRNA.</text>
</comment>
<keyword evidence="10" id="KW-1185">Reference proteome</keyword>
<name>A0AA48GV87_9BACT</name>
<evidence type="ECO:0000313" key="10">
    <source>
        <dbReference type="Proteomes" id="UP001228113"/>
    </source>
</evidence>
<comment type="similarity">
    <text evidence="1 7">Belongs to the endoribonuclease YbeY family.</text>
</comment>
<feature type="binding site" evidence="7">
    <location>
        <position position="116"/>
    </location>
    <ligand>
        <name>Zn(2+)</name>
        <dbReference type="ChEBI" id="CHEBI:29105"/>
        <note>catalytic</note>
    </ligand>
</feature>
<dbReference type="PANTHER" id="PTHR46986">
    <property type="entry name" value="ENDORIBONUCLEASE YBEY, CHLOROPLASTIC"/>
    <property type="match status" value="1"/>
</dbReference>
<dbReference type="KEGG" id="msea:METESE_33870"/>
<accession>A0AA48GV87</accession>
<dbReference type="InterPro" id="IPR023091">
    <property type="entry name" value="MetalPrtase_cat_dom_sf_prd"/>
</dbReference>
<organism evidence="9 10">
    <name type="scientific">Mesoterricola sediminis</name>
    <dbReference type="NCBI Taxonomy" id="2927980"/>
    <lineage>
        <taxon>Bacteria</taxon>
        <taxon>Pseudomonadati</taxon>
        <taxon>Acidobacteriota</taxon>
        <taxon>Holophagae</taxon>
        <taxon>Holophagales</taxon>
        <taxon>Holophagaceae</taxon>
        <taxon>Mesoterricola</taxon>
    </lineage>
</organism>
<evidence type="ECO:0000256" key="1">
    <source>
        <dbReference type="ARBA" id="ARBA00010875"/>
    </source>
</evidence>
<dbReference type="EMBL" id="AP027081">
    <property type="protein sequence ID" value="BDU78429.1"/>
    <property type="molecule type" value="Genomic_DNA"/>
</dbReference>
<keyword evidence="7" id="KW-0963">Cytoplasm</keyword>
<dbReference type="Proteomes" id="UP001228113">
    <property type="component" value="Chromosome"/>
</dbReference>
<evidence type="ECO:0000256" key="4">
    <source>
        <dbReference type="ARBA" id="ARBA00022759"/>
    </source>
</evidence>
<feature type="binding site" evidence="7">
    <location>
        <position position="120"/>
    </location>
    <ligand>
        <name>Zn(2+)</name>
        <dbReference type="ChEBI" id="CHEBI:29105"/>
        <note>catalytic</note>
    </ligand>
</feature>
<dbReference type="SUPFAM" id="SSF55486">
    <property type="entry name" value="Metalloproteases ('zincins'), catalytic domain"/>
    <property type="match status" value="1"/>
</dbReference>
<keyword evidence="6 7" id="KW-0862">Zinc</keyword>
<keyword evidence="7" id="KW-0698">rRNA processing</keyword>
<dbReference type="Pfam" id="PF02130">
    <property type="entry name" value="YbeY"/>
    <property type="match status" value="1"/>
</dbReference>
<dbReference type="GO" id="GO:0004222">
    <property type="term" value="F:metalloendopeptidase activity"/>
    <property type="evidence" value="ECO:0007669"/>
    <property type="project" value="InterPro"/>
</dbReference>
<evidence type="ECO:0000256" key="5">
    <source>
        <dbReference type="ARBA" id="ARBA00022801"/>
    </source>
</evidence>